<dbReference type="SMART" id="SM00220">
    <property type="entry name" value="S_TKc"/>
    <property type="match status" value="1"/>
</dbReference>
<accession>A0A8J4D7I8</accession>
<keyword evidence="2" id="KW-0808">Transferase</keyword>
<dbReference type="Gene3D" id="1.10.510.10">
    <property type="entry name" value="Transferase(Phosphotransferase) domain 1"/>
    <property type="match status" value="1"/>
</dbReference>
<evidence type="ECO:0000256" key="5">
    <source>
        <dbReference type="ARBA" id="ARBA00022840"/>
    </source>
</evidence>
<keyword evidence="3 6" id="KW-0547">Nucleotide-binding</keyword>
<keyword evidence="1" id="KW-0723">Serine/threonine-protein kinase</keyword>
<dbReference type="PROSITE" id="PS00108">
    <property type="entry name" value="PROTEIN_KINASE_ST"/>
    <property type="match status" value="1"/>
</dbReference>
<sequence>MCSGSGVYGSTPHLANNHHALHTDMATAAAATTTSMRPLAPSSYVGVDNAVIGGVVYSGGPFAAGAGRLCLEHSGRSRKPSARLVSEPMEMMLREPERVEAVRRQLAASRQAASVQVLGLIGHGSFARVYRGIWQGHVVALKVLLLPACLTQDERLQHIAVMEAAVSSALSHPNLVQTYSYSFRAVMDSTLQFAKGAKGAAGSESGSGVTSAARVGGSGGGGDGNTAAGHGATTAPSASSQAPPSVQHDPHGYELQLVLEYCDLGTLRQALDRGGFHRNLAEGAYVGGGNGGGAGGGGSGGGGGSEESRSTGDSAIANAAFGLHEATPPKRDGGERSADGRRSKKRASGSDSGEDSDDLPGGNGKGSGNGGRVRPLLHPVPAPAGGGASGSLAAMSERPAPKGSIRPTVVSSAPTAAAAQRRRRPAYRYGLMLSVACDVASALLHLHTHGIVHGDVKAANVLLKSGAAAAGRSRSNAAAATAADVGDSFDNITTRSLEIPAGGGGGGGRGGDCRTTSIAVAGAGGGTSNLSAAASSFERLLATGVVAKVADFGLSTHVDERLETHVSALTAQGTLTHMAPELLLYGHISRHQDTYAFGIMMYELFTGGRAYRGVTRTLLPHQVALRGLRPVFPPHTPPDYQALAERCWHADPKKRPAFESILAELQRMREEVVRAEEAAAAAAEAAREAAAGGKSTAAGGCLGGVVGNGALRASAVVSGGGIPVGGGWVEVTGIEASTIDTALFATYVCTTAASNVLDQD</sequence>
<evidence type="ECO:0000256" key="1">
    <source>
        <dbReference type="ARBA" id="ARBA00022527"/>
    </source>
</evidence>
<feature type="compositionally biased region" description="Low complexity" evidence="8">
    <location>
        <begin position="225"/>
        <end position="245"/>
    </location>
</feature>
<feature type="coiled-coil region" evidence="7">
    <location>
        <begin position="658"/>
        <end position="685"/>
    </location>
</feature>
<dbReference type="PANTHER" id="PTHR44329:SF214">
    <property type="entry name" value="PROTEIN KINASE DOMAIN-CONTAINING PROTEIN"/>
    <property type="match status" value="1"/>
</dbReference>
<dbReference type="InterPro" id="IPR051681">
    <property type="entry name" value="Ser/Thr_Kinases-Pseudokinases"/>
</dbReference>
<keyword evidence="5 6" id="KW-0067">ATP-binding</keyword>
<dbReference type="PROSITE" id="PS50011">
    <property type="entry name" value="PROTEIN_KINASE_DOM"/>
    <property type="match status" value="1"/>
</dbReference>
<evidence type="ECO:0000256" key="6">
    <source>
        <dbReference type="PROSITE-ProRule" id="PRU10141"/>
    </source>
</evidence>
<feature type="binding site" evidence="6">
    <location>
        <position position="142"/>
    </location>
    <ligand>
        <name>ATP</name>
        <dbReference type="ChEBI" id="CHEBI:30616"/>
    </ligand>
</feature>
<evidence type="ECO:0000313" key="10">
    <source>
        <dbReference type="EMBL" id="GIL97177.1"/>
    </source>
</evidence>
<name>A0A8J4D7I8_9CHLO</name>
<keyword evidence="7" id="KW-0175">Coiled coil</keyword>
<proteinExistence type="predicted"/>
<evidence type="ECO:0000256" key="3">
    <source>
        <dbReference type="ARBA" id="ARBA00022741"/>
    </source>
</evidence>
<dbReference type="PANTHER" id="PTHR44329">
    <property type="entry name" value="SERINE/THREONINE-PROTEIN KINASE TNNI3K-RELATED"/>
    <property type="match status" value="1"/>
</dbReference>
<evidence type="ECO:0000256" key="2">
    <source>
        <dbReference type="ARBA" id="ARBA00022679"/>
    </source>
</evidence>
<dbReference type="InterPro" id="IPR017441">
    <property type="entry name" value="Protein_kinase_ATP_BS"/>
</dbReference>
<feature type="compositionally biased region" description="Basic and acidic residues" evidence="8">
    <location>
        <begin position="327"/>
        <end position="341"/>
    </location>
</feature>
<dbReference type="Pfam" id="PF07714">
    <property type="entry name" value="PK_Tyr_Ser-Thr"/>
    <property type="match status" value="2"/>
</dbReference>
<dbReference type="PROSITE" id="PS00107">
    <property type="entry name" value="PROTEIN_KINASE_ATP"/>
    <property type="match status" value="1"/>
</dbReference>
<feature type="region of interest" description="Disordered" evidence="8">
    <location>
        <begin position="199"/>
        <end position="249"/>
    </location>
</feature>
<dbReference type="Gene3D" id="3.30.200.20">
    <property type="entry name" value="Phosphorylase Kinase, domain 1"/>
    <property type="match status" value="1"/>
</dbReference>
<evidence type="ECO:0000259" key="9">
    <source>
        <dbReference type="PROSITE" id="PS50011"/>
    </source>
</evidence>
<dbReference type="EMBL" id="BNCQ01000004">
    <property type="protein sequence ID" value="GIL97177.1"/>
    <property type="molecule type" value="Genomic_DNA"/>
</dbReference>
<feature type="compositionally biased region" description="Gly residues" evidence="8">
    <location>
        <begin position="361"/>
        <end position="371"/>
    </location>
</feature>
<evidence type="ECO:0000313" key="11">
    <source>
        <dbReference type="Proteomes" id="UP000722791"/>
    </source>
</evidence>
<dbReference type="InterPro" id="IPR000719">
    <property type="entry name" value="Prot_kinase_dom"/>
</dbReference>
<feature type="domain" description="Protein kinase" evidence="9">
    <location>
        <begin position="115"/>
        <end position="673"/>
    </location>
</feature>
<feature type="compositionally biased region" description="Low complexity" evidence="8">
    <location>
        <begin position="199"/>
        <end position="215"/>
    </location>
</feature>
<dbReference type="GO" id="GO:0005524">
    <property type="term" value="F:ATP binding"/>
    <property type="evidence" value="ECO:0007669"/>
    <property type="project" value="UniProtKB-UniRule"/>
</dbReference>
<dbReference type="AlphaFoldDB" id="A0A8J4D7I8"/>
<dbReference type="InterPro" id="IPR001245">
    <property type="entry name" value="Ser-Thr/Tyr_kinase_cat_dom"/>
</dbReference>
<gene>
    <name evidence="10" type="ORF">Vretimale_2919</name>
</gene>
<feature type="region of interest" description="Disordered" evidence="8">
    <location>
        <begin position="321"/>
        <end position="422"/>
    </location>
</feature>
<evidence type="ECO:0000256" key="4">
    <source>
        <dbReference type="ARBA" id="ARBA00022777"/>
    </source>
</evidence>
<comment type="caution">
    <text evidence="10">The sequence shown here is derived from an EMBL/GenBank/DDBJ whole genome shotgun (WGS) entry which is preliminary data.</text>
</comment>
<dbReference type="SUPFAM" id="SSF56112">
    <property type="entry name" value="Protein kinase-like (PK-like)"/>
    <property type="match status" value="1"/>
</dbReference>
<reference evidence="10" key="1">
    <citation type="journal article" date="2021" name="Proc. Natl. Acad. Sci. U.S.A.">
        <title>Three genomes in the algal genus Volvox reveal the fate of a haploid sex-determining region after a transition to homothallism.</title>
        <authorList>
            <person name="Yamamoto K."/>
            <person name="Hamaji T."/>
            <person name="Kawai-Toyooka H."/>
            <person name="Matsuzaki R."/>
            <person name="Takahashi F."/>
            <person name="Nishimura Y."/>
            <person name="Kawachi M."/>
            <person name="Noguchi H."/>
            <person name="Minakuchi Y."/>
            <person name="Umen J.G."/>
            <person name="Toyoda A."/>
            <person name="Nozaki H."/>
        </authorList>
    </citation>
    <scope>NUCLEOTIDE SEQUENCE</scope>
    <source>
        <strain evidence="10">NIES-3785</strain>
    </source>
</reference>
<protein>
    <recommendedName>
        <fullName evidence="9">Protein kinase domain-containing protein</fullName>
    </recommendedName>
</protein>
<evidence type="ECO:0000256" key="7">
    <source>
        <dbReference type="SAM" id="Coils"/>
    </source>
</evidence>
<organism evidence="10 11">
    <name type="scientific">Volvox reticuliferus</name>
    <dbReference type="NCBI Taxonomy" id="1737510"/>
    <lineage>
        <taxon>Eukaryota</taxon>
        <taxon>Viridiplantae</taxon>
        <taxon>Chlorophyta</taxon>
        <taxon>core chlorophytes</taxon>
        <taxon>Chlorophyceae</taxon>
        <taxon>CS clade</taxon>
        <taxon>Chlamydomonadales</taxon>
        <taxon>Volvocaceae</taxon>
        <taxon>Volvox</taxon>
    </lineage>
</organism>
<dbReference type="InterPro" id="IPR011009">
    <property type="entry name" value="Kinase-like_dom_sf"/>
</dbReference>
<keyword evidence="4" id="KW-0418">Kinase</keyword>
<evidence type="ECO:0000256" key="8">
    <source>
        <dbReference type="SAM" id="MobiDB-lite"/>
    </source>
</evidence>
<feature type="compositionally biased region" description="Low complexity" evidence="8">
    <location>
        <begin position="408"/>
        <end position="419"/>
    </location>
</feature>
<dbReference type="GO" id="GO:0004674">
    <property type="term" value="F:protein serine/threonine kinase activity"/>
    <property type="evidence" value="ECO:0007669"/>
    <property type="project" value="UniProtKB-KW"/>
</dbReference>
<dbReference type="InterPro" id="IPR008271">
    <property type="entry name" value="Ser/Thr_kinase_AS"/>
</dbReference>
<dbReference type="Proteomes" id="UP000722791">
    <property type="component" value="Unassembled WGS sequence"/>
</dbReference>